<reference evidence="10 11" key="1">
    <citation type="submission" date="2016-07" db="EMBL/GenBank/DDBJ databases">
        <title>Multiple horizontal gene transfer events from other fungi enriched the ability of initially mycotrophic Trichoderma (Ascomycota) to feed on dead plant biomass.</title>
        <authorList>
            <consortium name="DOE Joint Genome Institute"/>
            <person name="Aerts A."/>
            <person name="Atanasova L."/>
            <person name="Chenthamara K."/>
            <person name="Zhang J."/>
            <person name="Grujic M."/>
            <person name="Henrissat B."/>
            <person name="Kuo A."/>
            <person name="Salamov A."/>
            <person name="Lipzen A."/>
            <person name="Labutti K."/>
            <person name="Barry K."/>
            <person name="Miao Y."/>
            <person name="Rahimi M.J."/>
            <person name="Shen Q."/>
            <person name="Grigoriev I.V."/>
            <person name="Kubicek C.P."/>
            <person name="Druzhinina I.S."/>
        </authorList>
    </citation>
    <scope>NUCLEOTIDE SEQUENCE [LARGE SCALE GENOMIC DNA]</scope>
    <source>
        <strain evidence="10 11">CBS 433.97</strain>
    </source>
</reference>
<dbReference type="Gene3D" id="3.30.160.60">
    <property type="entry name" value="Classic Zinc Finger"/>
    <property type="match status" value="2"/>
</dbReference>
<protein>
    <recommendedName>
        <fullName evidence="9">C2H2-type domain-containing protein</fullName>
    </recommendedName>
</protein>
<dbReference type="STRING" id="1042311.A0A2T3YX72"/>
<evidence type="ECO:0000256" key="6">
    <source>
        <dbReference type="ARBA" id="ARBA00023242"/>
    </source>
</evidence>
<feature type="region of interest" description="Disordered" evidence="8">
    <location>
        <begin position="59"/>
        <end position="111"/>
    </location>
</feature>
<keyword evidence="5" id="KW-0862">Zinc</keyword>
<dbReference type="GO" id="GO:0008270">
    <property type="term" value="F:zinc ion binding"/>
    <property type="evidence" value="ECO:0007669"/>
    <property type="project" value="UniProtKB-KW"/>
</dbReference>
<feature type="domain" description="C2H2-type" evidence="9">
    <location>
        <begin position="8"/>
        <end position="35"/>
    </location>
</feature>
<gene>
    <name evidence="10" type="ORF">M441DRAFT_201020</name>
</gene>
<keyword evidence="3" id="KW-0677">Repeat</keyword>
<evidence type="ECO:0000256" key="1">
    <source>
        <dbReference type="ARBA" id="ARBA00004123"/>
    </source>
</evidence>
<evidence type="ECO:0000313" key="10">
    <source>
        <dbReference type="EMBL" id="PTB37159.1"/>
    </source>
</evidence>
<keyword evidence="11" id="KW-1185">Reference proteome</keyword>
<dbReference type="PROSITE" id="PS00028">
    <property type="entry name" value="ZINC_FINGER_C2H2_1"/>
    <property type="match status" value="1"/>
</dbReference>
<evidence type="ECO:0000256" key="4">
    <source>
        <dbReference type="ARBA" id="ARBA00022771"/>
    </source>
</evidence>
<evidence type="ECO:0000256" key="5">
    <source>
        <dbReference type="ARBA" id="ARBA00022833"/>
    </source>
</evidence>
<keyword evidence="4 7" id="KW-0863">Zinc-finger</keyword>
<proteinExistence type="predicted"/>
<dbReference type="GO" id="GO:0000978">
    <property type="term" value="F:RNA polymerase II cis-regulatory region sequence-specific DNA binding"/>
    <property type="evidence" value="ECO:0007669"/>
    <property type="project" value="InterPro"/>
</dbReference>
<comment type="subcellular location">
    <subcellularLocation>
        <location evidence="1">Nucleus</location>
    </subcellularLocation>
</comment>
<dbReference type="OrthoDB" id="654211at2759"/>
<keyword evidence="6" id="KW-0539">Nucleus</keyword>
<feature type="compositionally biased region" description="Polar residues" evidence="8">
    <location>
        <begin position="96"/>
        <end position="111"/>
    </location>
</feature>
<dbReference type="AlphaFoldDB" id="A0A2T3YX72"/>
<dbReference type="EMBL" id="KZ679268">
    <property type="protein sequence ID" value="PTB37159.1"/>
    <property type="molecule type" value="Genomic_DNA"/>
</dbReference>
<accession>A0A2T3YX72</accession>
<evidence type="ECO:0000256" key="8">
    <source>
        <dbReference type="SAM" id="MobiDB-lite"/>
    </source>
</evidence>
<name>A0A2T3YX72_TRIA4</name>
<dbReference type="GO" id="GO:0000785">
    <property type="term" value="C:chromatin"/>
    <property type="evidence" value="ECO:0007669"/>
    <property type="project" value="TreeGrafter"/>
</dbReference>
<keyword evidence="2" id="KW-0479">Metal-binding</keyword>
<evidence type="ECO:0000256" key="3">
    <source>
        <dbReference type="ARBA" id="ARBA00022737"/>
    </source>
</evidence>
<dbReference type="GO" id="GO:0000981">
    <property type="term" value="F:DNA-binding transcription factor activity, RNA polymerase II-specific"/>
    <property type="evidence" value="ECO:0007669"/>
    <property type="project" value="InterPro"/>
</dbReference>
<dbReference type="InterPro" id="IPR036236">
    <property type="entry name" value="Znf_C2H2_sf"/>
</dbReference>
<dbReference type="InterPro" id="IPR013087">
    <property type="entry name" value="Znf_C2H2_type"/>
</dbReference>
<evidence type="ECO:0000313" key="11">
    <source>
        <dbReference type="Proteomes" id="UP000240493"/>
    </source>
</evidence>
<dbReference type="InterPro" id="IPR051059">
    <property type="entry name" value="VerF-like"/>
</dbReference>
<evidence type="ECO:0000256" key="2">
    <source>
        <dbReference type="ARBA" id="ARBA00022723"/>
    </source>
</evidence>
<dbReference type="PANTHER" id="PTHR40626:SF10">
    <property type="entry name" value="C2H2-TYPE DOMAIN-CONTAINING PROTEIN"/>
    <property type="match status" value="1"/>
</dbReference>
<dbReference type="GO" id="GO:0005634">
    <property type="term" value="C:nucleus"/>
    <property type="evidence" value="ECO:0007669"/>
    <property type="project" value="UniProtKB-SubCell"/>
</dbReference>
<dbReference type="PANTHER" id="PTHR40626">
    <property type="entry name" value="MIP31509P"/>
    <property type="match status" value="1"/>
</dbReference>
<dbReference type="PROSITE" id="PS50157">
    <property type="entry name" value="ZINC_FINGER_C2H2_2"/>
    <property type="match status" value="1"/>
</dbReference>
<evidence type="ECO:0000259" key="9">
    <source>
        <dbReference type="PROSITE" id="PS50157"/>
    </source>
</evidence>
<evidence type="ECO:0000256" key="7">
    <source>
        <dbReference type="PROSITE-ProRule" id="PRU00042"/>
    </source>
</evidence>
<dbReference type="Proteomes" id="UP000240493">
    <property type="component" value="Unassembled WGS sequence"/>
</dbReference>
<dbReference type="SUPFAM" id="SSF57667">
    <property type="entry name" value="beta-beta-alpha zinc fingers"/>
    <property type="match status" value="1"/>
</dbReference>
<organism evidence="10 11">
    <name type="scientific">Trichoderma asperellum (strain ATCC 204424 / CBS 433.97 / NBRC 101777)</name>
    <dbReference type="NCBI Taxonomy" id="1042311"/>
    <lineage>
        <taxon>Eukaryota</taxon>
        <taxon>Fungi</taxon>
        <taxon>Dikarya</taxon>
        <taxon>Ascomycota</taxon>
        <taxon>Pezizomycotina</taxon>
        <taxon>Sordariomycetes</taxon>
        <taxon>Hypocreomycetidae</taxon>
        <taxon>Hypocreales</taxon>
        <taxon>Hypocreaceae</taxon>
        <taxon>Trichoderma</taxon>
    </lineage>
</organism>
<sequence>MRHKVKVPPCQFCSKSFLRTEHLRRHERTHTKEKPHACICGRTFSRQDLLSRHVKLAKELGEHGPLNPNASHRRRRVGDKTEIPIPDFEPTEGLRASNTHHQNALTPSASNAQPCHSAELDMLWDSFQLQHNPFELSYFHPEFPMNFQAYDFSSSLSVPSLLETTTSERDVSIRTEECIWQDDLPCASSLLLQPPIKDPSIHPRPMLANASVGTPSEQYLQSSARNLCYMSRDAYDLVSARVQDNAALLPLDFQLPSKHTFSRYIEGFSSFNLHRPFLHLSTKNLSQMPLELVFSIAAMGAQYRFEAESALSLYYAAKSLIDIKLSKVCAAVVEAAHNSTIQAKPTHEAVASIMTNTRRSINQSPLEIETIQAMIICMSLCSWEYKNLLPDAFSLAEQIVFHLRQGGYLREDNVPENETWEQWIYNEGRRRTVFIAFIIFNLHTIFYETPPRLMARELWSIMMPQHESAWWASTEPEWEEIRRRDPPMSSTFGDYYLELTIPKESRNPDHRTSAFGGLISVHGLVQQIHLTRETLLHIDAYGDVDKVPFSEDVFMKFRRALCRWDGSWSRNRESTTQPIAYMAPLGFNATAVFRIAWIRLSFNMAVCRNFSTRDPAIIAAAFAQSPMPERSPRLYSAVLQSAHALSIPVRIGIRYASKTQILSWSIIHSIANLECALFLSKWLMRASLESESLEQEEKVLIRIIARILKETPFFEPSSEDYCSAVVIRHIAYSVLRLFTEMFKESHLFDAIGTCIEAVDQYAATLECYNEI</sequence>